<comment type="subunit">
    <text evidence="6">Homodimer.</text>
</comment>
<proteinExistence type="inferred from homology"/>
<dbReference type="Gene3D" id="3.40.50.300">
    <property type="entry name" value="P-loop containing nucleotide triphosphate hydrolases"/>
    <property type="match status" value="2"/>
</dbReference>
<dbReference type="PIRSF" id="PIRSF005719">
    <property type="entry name" value="SMC"/>
    <property type="match status" value="1"/>
</dbReference>
<evidence type="ECO:0000256" key="4">
    <source>
        <dbReference type="ARBA" id="ARBA00023054"/>
    </source>
</evidence>
<keyword evidence="2 6" id="KW-0547">Nucleotide-binding</keyword>
<feature type="binding site" evidence="6">
    <location>
        <begin position="32"/>
        <end position="39"/>
    </location>
    <ligand>
        <name>ATP</name>
        <dbReference type="ChEBI" id="CHEBI:30616"/>
    </ligand>
</feature>
<evidence type="ECO:0000256" key="1">
    <source>
        <dbReference type="ARBA" id="ARBA00022490"/>
    </source>
</evidence>
<protein>
    <recommendedName>
        <fullName evidence="6">Chromosome partition protein Smc</fullName>
    </recommendedName>
</protein>
<reference evidence="8" key="1">
    <citation type="submission" date="2017-02" db="EMBL/GenBank/DDBJ databases">
        <title>Draft Genome Sequence of the Salt Water Bacterium Oceanospirillum linum ATCC 11336.</title>
        <authorList>
            <person name="Trachtenberg A.M."/>
            <person name="Carney J.G."/>
            <person name="Linnane J.D."/>
            <person name="Rheaume B.A."/>
            <person name="Pitts N.L."/>
            <person name="Mykles D.L."/>
            <person name="Maclea K.S."/>
        </authorList>
    </citation>
    <scope>NUCLEOTIDE SEQUENCE [LARGE SCALE GENOMIC DNA]</scope>
    <source>
        <strain evidence="8">ATCC 11336</strain>
    </source>
</reference>
<keyword evidence="4 6" id="KW-0175">Coiled coil</keyword>
<comment type="similarity">
    <text evidence="6">Belongs to the SMC family.</text>
</comment>
<name>A0A1T1HFG2_OCELI</name>
<comment type="function">
    <text evidence="6">Required for chromosome condensation and partitioning.</text>
</comment>
<keyword evidence="1 6" id="KW-0963">Cytoplasm</keyword>
<dbReference type="InterPro" id="IPR024704">
    <property type="entry name" value="SMC"/>
</dbReference>
<evidence type="ECO:0000259" key="7">
    <source>
        <dbReference type="Pfam" id="PF02463"/>
    </source>
</evidence>
<keyword evidence="9" id="KW-1185">Reference proteome</keyword>
<sequence length="1175" mass="135563">MRLKCIRLAGFKSFVDPTTVPFTKNMTCVVGPNGCGKSNIIDAVRWVMGESSAKHLRGESMTDVIFNGSTARKPVGQASIELVFDNSDGTLKGQYGQYAEIALKRQVTREGQSSYYLNGTKCRRKDITEIFLGTGLGSRSYAIIEQGMISRLIEAKPEELRNTIEEAAGISKYKERRRETENRMRRTHDNLERLQDIRDELERQLQRLQRQAEAAHRYRELKAQERRLKGQLRAIRWRDLDVQVRQYAAVISDLEIRSEKHLFALRRAESEIEESRQQHQEANEQLEQFQASFYELGNQISRLEQQMTHQKQRGQQLHADLLDVDRQIQENHQEQQQDKERLQDVVLLLEELEPEFEMQQEASEALEMALEEAEENVQQWQHRWDSFNQKDQQYRRDAELAQSNIQQHERSLNDLKQRHARVHDQLNGLEAPEENDEELELMQETALEFELQLESLEEDAESQKESLQTCREQLAERQKERENLQEQLQVSSGRLSSLQALQDAALAEDDPAQQSWLARHGLSEAPKLAEHLEVAPRWAQAVETVLEAQLQGLTCKQLQLPELAKGLPERDKADFTFIASDYPQPQLTGNVSESETLAAQVSIGQGQLPERLLQVIIVESVEEGVGRLARLPLGYSVITAEGVWLGHGWLRYHKGNTEAAGVLNRARDIEQLEQDLEVGRERLAELDETLSQLKSRQQELENRAGQLADQRMSVQRQKSEWDGQIRTRQLKQEQFKERQRHLNEELAQIRAREEEEQNLLEEARENWQLALEQVEAFSEEREHLQADRSQTKEVYEQKRQSARLERDKLHQLALRRQELSGQKQLAEKGVERIEQQLERLREKREELLMTLEEAQEPKEGSELLLDELIDRKAEEEQKLISVREKAHQLNDAMRQLEKSRAEHERDLERARTELEKMRMQQQALSVQREGINEQLDEIGGDLDDLLSGLPEDATANHWQERQNQVSEKIKRLGAINLAAIEEYETQLERKQYLDAQHDELTQALGMLESAIRKIDKETRQRFKQTFDEVNSWLQRLFPKVFGGGSAWLALTGDDLLETGVSIMARPPGKKNSTIHLLSGGEKALTAIALVFSIFQLNPAPFCMLDEVDAPLDDANVGRYANIVKEMSEHLQFIYISHNKIAMEMADHLMGVTMQEPGVSRIVAVDIDEATALVDV</sequence>
<dbReference type="EMBL" id="MTSD02000001">
    <property type="protein sequence ID" value="OOV88545.1"/>
    <property type="molecule type" value="Genomic_DNA"/>
</dbReference>
<evidence type="ECO:0000256" key="2">
    <source>
        <dbReference type="ARBA" id="ARBA00022741"/>
    </source>
</evidence>
<dbReference type="STRING" id="966.BTA35_0203345"/>
<organism evidence="8 9">
    <name type="scientific">Oceanospirillum linum</name>
    <dbReference type="NCBI Taxonomy" id="966"/>
    <lineage>
        <taxon>Bacteria</taxon>
        <taxon>Pseudomonadati</taxon>
        <taxon>Pseudomonadota</taxon>
        <taxon>Gammaproteobacteria</taxon>
        <taxon>Oceanospirillales</taxon>
        <taxon>Oceanospirillaceae</taxon>
        <taxon>Oceanospirillum</taxon>
    </lineage>
</organism>
<dbReference type="SUPFAM" id="SSF75553">
    <property type="entry name" value="Smc hinge domain"/>
    <property type="match status" value="1"/>
</dbReference>
<dbReference type="Proteomes" id="UP000190064">
    <property type="component" value="Unassembled WGS sequence"/>
</dbReference>
<feature type="domain" description="RecF/RecN/SMC N-terminal" evidence="7">
    <location>
        <begin position="3"/>
        <end position="1159"/>
    </location>
</feature>
<evidence type="ECO:0000256" key="3">
    <source>
        <dbReference type="ARBA" id="ARBA00022840"/>
    </source>
</evidence>
<dbReference type="CDD" id="cd03278">
    <property type="entry name" value="ABC_SMC_barmotin"/>
    <property type="match status" value="2"/>
</dbReference>
<feature type="coiled-coil region" evidence="6">
    <location>
        <begin position="170"/>
        <end position="218"/>
    </location>
</feature>
<dbReference type="GO" id="GO:0007059">
    <property type="term" value="P:chromosome segregation"/>
    <property type="evidence" value="ECO:0007669"/>
    <property type="project" value="UniProtKB-UniRule"/>
</dbReference>
<dbReference type="InterPro" id="IPR011890">
    <property type="entry name" value="SMC_prok"/>
</dbReference>
<keyword evidence="5 6" id="KW-0238">DNA-binding</keyword>
<dbReference type="SUPFAM" id="SSF57997">
    <property type="entry name" value="Tropomyosin"/>
    <property type="match status" value="1"/>
</dbReference>
<feature type="coiled-coil region" evidence="6">
    <location>
        <begin position="265"/>
        <end position="501"/>
    </location>
</feature>
<dbReference type="InterPro" id="IPR003395">
    <property type="entry name" value="RecF/RecN/SMC_N"/>
</dbReference>
<dbReference type="NCBIfam" id="TIGR02168">
    <property type="entry name" value="SMC_prok_B"/>
    <property type="match status" value="1"/>
</dbReference>
<dbReference type="GO" id="GO:0006260">
    <property type="term" value="P:DNA replication"/>
    <property type="evidence" value="ECO:0007669"/>
    <property type="project" value="UniProtKB-UniRule"/>
</dbReference>
<evidence type="ECO:0000256" key="5">
    <source>
        <dbReference type="ARBA" id="ARBA00023125"/>
    </source>
</evidence>
<dbReference type="GO" id="GO:0030261">
    <property type="term" value="P:chromosome condensation"/>
    <property type="evidence" value="ECO:0007669"/>
    <property type="project" value="InterPro"/>
</dbReference>
<dbReference type="HAMAP" id="MF_01894">
    <property type="entry name" value="Smc_prok"/>
    <property type="match status" value="1"/>
</dbReference>
<dbReference type="GO" id="GO:0007062">
    <property type="term" value="P:sister chromatid cohesion"/>
    <property type="evidence" value="ECO:0007669"/>
    <property type="project" value="InterPro"/>
</dbReference>
<dbReference type="InterPro" id="IPR036277">
    <property type="entry name" value="SMC_hinge_sf"/>
</dbReference>
<evidence type="ECO:0000313" key="8">
    <source>
        <dbReference type="EMBL" id="OOV88545.1"/>
    </source>
</evidence>
<evidence type="ECO:0000256" key="6">
    <source>
        <dbReference type="HAMAP-Rule" id="MF_01894"/>
    </source>
</evidence>
<dbReference type="InterPro" id="IPR027417">
    <property type="entry name" value="P-loop_NTPase"/>
</dbReference>
<keyword evidence="3 6" id="KW-0067">ATP-binding</keyword>
<dbReference type="Pfam" id="PF02463">
    <property type="entry name" value="SMC_N"/>
    <property type="match status" value="1"/>
</dbReference>
<dbReference type="RefSeq" id="WP_077242984.1">
    <property type="nucleotide sequence ID" value="NZ_MTSD02000001.1"/>
</dbReference>
<dbReference type="GO" id="GO:0016887">
    <property type="term" value="F:ATP hydrolysis activity"/>
    <property type="evidence" value="ECO:0007669"/>
    <property type="project" value="InterPro"/>
</dbReference>
<gene>
    <name evidence="6" type="primary">smc</name>
    <name evidence="8" type="ORF">BTA35_0203345</name>
</gene>
<dbReference type="GO" id="GO:0005524">
    <property type="term" value="F:ATP binding"/>
    <property type="evidence" value="ECO:0007669"/>
    <property type="project" value="UniProtKB-UniRule"/>
</dbReference>
<feature type="coiled-coil region" evidence="6">
    <location>
        <begin position="669"/>
        <end position="927"/>
    </location>
</feature>
<dbReference type="GO" id="GO:0003677">
    <property type="term" value="F:DNA binding"/>
    <property type="evidence" value="ECO:0007669"/>
    <property type="project" value="UniProtKB-UniRule"/>
</dbReference>
<dbReference type="SUPFAM" id="SSF52540">
    <property type="entry name" value="P-loop containing nucleoside triphosphate hydrolases"/>
    <property type="match status" value="2"/>
</dbReference>
<dbReference type="PANTHER" id="PTHR43977">
    <property type="entry name" value="STRUCTURAL MAINTENANCE OF CHROMOSOMES PROTEIN 3"/>
    <property type="match status" value="1"/>
</dbReference>
<dbReference type="GO" id="GO:0005694">
    <property type="term" value="C:chromosome"/>
    <property type="evidence" value="ECO:0007669"/>
    <property type="project" value="InterPro"/>
</dbReference>
<comment type="domain">
    <text evidence="6">Contains large globular domains required for ATP hydrolysis at each terminus and a third globular domain forming a flexible hinge near the middle of the molecule. These domains are separated by coiled-coil structures.</text>
</comment>
<comment type="subcellular location">
    <subcellularLocation>
        <location evidence="6">Cytoplasm</location>
    </subcellularLocation>
</comment>
<accession>A0A1T1HFG2</accession>
<comment type="caution">
    <text evidence="8">The sequence shown here is derived from an EMBL/GenBank/DDBJ whole genome shotgun (WGS) entry which is preliminary data.</text>
</comment>
<dbReference type="GO" id="GO:0005737">
    <property type="term" value="C:cytoplasm"/>
    <property type="evidence" value="ECO:0007669"/>
    <property type="project" value="UniProtKB-SubCell"/>
</dbReference>
<evidence type="ECO:0000313" key="9">
    <source>
        <dbReference type="Proteomes" id="UP000190064"/>
    </source>
</evidence>
<dbReference type="AlphaFoldDB" id="A0A1T1HFG2"/>